<sequence length="547" mass="54282">MPDPRPGPLRNLPVAAKILLPALLTAFVALAAAVAGGWHLAGLQRGYDALLFRDAKAAIFSARMATASADLGRLIQATAEEVALPGLRALGPAMQEHTAQVTDALRGTPGEAEAGRIGLEFARLLGLALDPAARASLGAPAAALRDAANRLTDAAVERGVARAAALTEQSHASVRVLGITVAIGLPLTIALAVWVALGGVVRPLAALRGAMGRIAAADLVAPIPDTGRQDEIGAMSRALESLALSLRQAEAARAAQDAAEQEVAAAKREGALALADGLERGIGGVAGNLAAAAERMRGAAGALVGVAQATTRRAGAVRDAAGAARGEVAGVAEATEALAASIAGISAQVDTGRRIAAEAVTQAADSNARIGGLTEAAQHIGQVVRLITEIASQTNLLALNATIEAARAGEAGKGFAVVAGEVKALAAQTAKATQEIGAQIQSVQDATAAAAAQIDAIGGTVGRMGAITAEVAAAMQAQGQATGEIARSVQRLAGGAAGIADAAEDLARAASETSQAAQQVDHTAAALDGDADRLGGEVGAYLAQLRA</sequence>
<dbReference type="Proteomes" id="UP000787635">
    <property type="component" value="Unassembled WGS sequence"/>
</dbReference>
<reference evidence="7 8" key="1">
    <citation type="submission" date="2020-03" db="EMBL/GenBank/DDBJ databases">
        <title>Roseomonas selenitidurans sp. nov. isolated from urban soil.</title>
        <authorList>
            <person name="Liu H."/>
        </authorList>
    </citation>
    <scope>NUCLEOTIDE SEQUENCE [LARGE SCALE GENOMIC DNA]</scope>
    <source>
        <strain evidence="7 8">BU-1</strain>
    </source>
</reference>
<evidence type="ECO:0000259" key="5">
    <source>
        <dbReference type="PROSITE" id="PS50111"/>
    </source>
</evidence>
<dbReference type="CDD" id="cd06225">
    <property type="entry name" value="HAMP"/>
    <property type="match status" value="1"/>
</dbReference>
<dbReference type="Gene3D" id="6.10.340.10">
    <property type="match status" value="1"/>
</dbReference>
<protein>
    <submittedName>
        <fullName evidence="7">HAMP domain-containing protein</fullName>
    </submittedName>
</protein>
<proteinExistence type="inferred from homology"/>
<dbReference type="InterPro" id="IPR004089">
    <property type="entry name" value="MCPsignal_dom"/>
</dbReference>
<feature type="domain" description="Methyl-accepting transducer" evidence="5">
    <location>
        <begin position="285"/>
        <end position="521"/>
    </location>
</feature>
<feature type="domain" description="HAMP" evidence="6">
    <location>
        <begin position="198"/>
        <end position="251"/>
    </location>
</feature>
<comment type="caution">
    <text evidence="7">The sequence shown here is derived from an EMBL/GenBank/DDBJ whole genome shotgun (WGS) entry which is preliminary data.</text>
</comment>
<dbReference type="PRINTS" id="PR00260">
    <property type="entry name" value="CHEMTRNSDUCR"/>
</dbReference>
<comment type="similarity">
    <text evidence="2">Belongs to the methyl-accepting chemotaxis (MCP) protein family.</text>
</comment>
<keyword evidence="4" id="KW-1133">Transmembrane helix</keyword>
<dbReference type="Pfam" id="PF00015">
    <property type="entry name" value="MCPsignal"/>
    <property type="match status" value="1"/>
</dbReference>
<evidence type="ECO:0000256" key="2">
    <source>
        <dbReference type="ARBA" id="ARBA00029447"/>
    </source>
</evidence>
<dbReference type="SMART" id="SM00304">
    <property type="entry name" value="HAMP"/>
    <property type="match status" value="1"/>
</dbReference>
<dbReference type="Pfam" id="PF00672">
    <property type="entry name" value="HAMP"/>
    <property type="match status" value="1"/>
</dbReference>
<keyword evidence="8" id="KW-1185">Reference proteome</keyword>
<dbReference type="SUPFAM" id="SSF58104">
    <property type="entry name" value="Methyl-accepting chemotaxis protein (MCP) signaling domain"/>
    <property type="match status" value="1"/>
</dbReference>
<dbReference type="RefSeq" id="WP_168033931.1">
    <property type="nucleotide sequence ID" value="NZ_JAAVNE010000040.1"/>
</dbReference>
<evidence type="ECO:0000256" key="4">
    <source>
        <dbReference type="SAM" id="Phobius"/>
    </source>
</evidence>
<name>A0ABX1E8B3_9PROT</name>
<feature type="transmembrane region" description="Helical" evidence="4">
    <location>
        <begin position="20"/>
        <end position="43"/>
    </location>
</feature>
<keyword evidence="4" id="KW-0812">Transmembrane</keyword>
<dbReference type="Gene3D" id="1.10.287.950">
    <property type="entry name" value="Methyl-accepting chemotaxis protein"/>
    <property type="match status" value="1"/>
</dbReference>
<dbReference type="InterPro" id="IPR003660">
    <property type="entry name" value="HAMP_dom"/>
</dbReference>
<dbReference type="PROSITE" id="PS50885">
    <property type="entry name" value="HAMP"/>
    <property type="match status" value="1"/>
</dbReference>
<evidence type="ECO:0000259" key="6">
    <source>
        <dbReference type="PROSITE" id="PS50885"/>
    </source>
</evidence>
<feature type="transmembrane region" description="Helical" evidence="4">
    <location>
        <begin position="176"/>
        <end position="197"/>
    </location>
</feature>
<dbReference type="PANTHER" id="PTHR32089:SF112">
    <property type="entry name" value="LYSOZYME-LIKE PROTEIN-RELATED"/>
    <property type="match status" value="1"/>
</dbReference>
<keyword evidence="1 3" id="KW-0807">Transducer</keyword>
<organism evidence="7 8">
    <name type="scientific">Falsiroseomonas selenitidurans</name>
    <dbReference type="NCBI Taxonomy" id="2716335"/>
    <lineage>
        <taxon>Bacteria</taxon>
        <taxon>Pseudomonadati</taxon>
        <taxon>Pseudomonadota</taxon>
        <taxon>Alphaproteobacteria</taxon>
        <taxon>Acetobacterales</taxon>
        <taxon>Roseomonadaceae</taxon>
        <taxon>Falsiroseomonas</taxon>
    </lineage>
</organism>
<evidence type="ECO:0000256" key="3">
    <source>
        <dbReference type="PROSITE-ProRule" id="PRU00284"/>
    </source>
</evidence>
<evidence type="ECO:0000313" key="7">
    <source>
        <dbReference type="EMBL" id="NKC33198.1"/>
    </source>
</evidence>
<dbReference type="EMBL" id="JAAVNE010000040">
    <property type="protein sequence ID" value="NKC33198.1"/>
    <property type="molecule type" value="Genomic_DNA"/>
</dbReference>
<evidence type="ECO:0000313" key="8">
    <source>
        <dbReference type="Proteomes" id="UP000787635"/>
    </source>
</evidence>
<evidence type="ECO:0000256" key="1">
    <source>
        <dbReference type="ARBA" id="ARBA00023224"/>
    </source>
</evidence>
<keyword evidence="4" id="KW-0472">Membrane</keyword>
<accession>A0ABX1E8B3</accession>
<gene>
    <name evidence="7" type="ORF">HEQ75_20210</name>
</gene>
<dbReference type="PANTHER" id="PTHR32089">
    <property type="entry name" value="METHYL-ACCEPTING CHEMOTAXIS PROTEIN MCPB"/>
    <property type="match status" value="1"/>
</dbReference>
<dbReference type="PROSITE" id="PS50111">
    <property type="entry name" value="CHEMOTAXIS_TRANSDUC_2"/>
    <property type="match status" value="1"/>
</dbReference>
<dbReference type="InterPro" id="IPR004090">
    <property type="entry name" value="Chemotax_Me-accpt_rcpt"/>
</dbReference>
<dbReference type="SMART" id="SM00283">
    <property type="entry name" value="MA"/>
    <property type="match status" value="1"/>
</dbReference>